<sequence length="440" mass="51882">MERLVKLSQSEGSIRKENSQCEAELELDNTRMKKIEDIDIGNDLKKKIEGRSMISKKNTNIRKQYIYLQNETKEAYEDRKKIKDKMLLLVMKRNIEDFVSKKYKKSRRMQRLEENKKEELEASSFRRNKSGVNCLVDQKSSKVQENNKAREIMTKIELRHKEIVKELSHSILKAKIKEPEFITGSNHKVVTVLILYNRWIKTLLEQKEGKLDSKIVVVIQLSKILARAKKICIKKESTWKSDKLNKEIESMNAHCDNRVPKVLEINLAINKKCEIIESEVKKILRSVLDKPTNKIQIDRVLKQVENVQKEFYELLDKINIEWYKELNFKILLNKWLETLNKVKEYMEPEEDKENTLPELLNNMNIKEAKRLNKLNMIQVHTKRVAGVVPKIFTRYSKHIPVVTKEIVGFKRREKKVALSSTELKMVEAISVFGYKKSLIK</sequence>
<gene>
    <name evidence="1" type="ORF">GMARGA_LOCUS566</name>
</gene>
<dbReference type="EMBL" id="CAJVQB010000099">
    <property type="protein sequence ID" value="CAG8466533.1"/>
    <property type="molecule type" value="Genomic_DNA"/>
</dbReference>
<organism evidence="1 2">
    <name type="scientific">Gigaspora margarita</name>
    <dbReference type="NCBI Taxonomy" id="4874"/>
    <lineage>
        <taxon>Eukaryota</taxon>
        <taxon>Fungi</taxon>
        <taxon>Fungi incertae sedis</taxon>
        <taxon>Mucoromycota</taxon>
        <taxon>Glomeromycotina</taxon>
        <taxon>Glomeromycetes</taxon>
        <taxon>Diversisporales</taxon>
        <taxon>Gigasporaceae</taxon>
        <taxon>Gigaspora</taxon>
    </lineage>
</organism>
<name>A0ABM8VWV5_GIGMA</name>
<evidence type="ECO:0000313" key="1">
    <source>
        <dbReference type="EMBL" id="CAG8466533.1"/>
    </source>
</evidence>
<reference evidence="1 2" key="1">
    <citation type="submission" date="2021-06" db="EMBL/GenBank/DDBJ databases">
        <authorList>
            <person name="Kallberg Y."/>
            <person name="Tangrot J."/>
            <person name="Rosling A."/>
        </authorList>
    </citation>
    <scope>NUCLEOTIDE SEQUENCE [LARGE SCALE GENOMIC DNA]</scope>
    <source>
        <strain evidence="1 2">120-4 pot B 10/14</strain>
    </source>
</reference>
<comment type="caution">
    <text evidence="1">The sequence shown here is derived from an EMBL/GenBank/DDBJ whole genome shotgun (WGS) entry which is preliminary data.</text>
</comment>
<protein>
    <submittedName>
        <fullName evidence="1">33375_t:CDS:1</fullName>
    </submittedName>
</protein>
<dbReference type="Proteomes" id="UP000789901">
    <property type="component" value="Unassembled WGS sequence"/>
</dbReference>
<evidence type="ECO:0000313" key="2">
    <source>
        <dbReference type="Proteomes" id="UP000789901"/>
    </source>
</evidence>
<proteinExistence type="predicted"/>
<accession>A0ABM8VWV5</accession>
<keyword evidence="2" id="KW-1185">Reference proteome</keyword>